<dbReference type="InterPro" id="IPR011083">
    <property type="entry name" value="Phage_tail_collar_dom"/>
</dbReference>
<proteinExistence type="predicted"/>
<keyword evidence="3" id="KW-1185">Reference proteome</keyword>
<protein>
    <submittedName>
        <fullName evidence="2">Phage tail protein</fullName>
    </submittedName>
</protein>
<evidence type="ECO:0000259" key="1">
    <source>
        <dbReference type="Pfam" id="PF07484"/>
    </source>
</evidence>
<feature type="domain" description="Phage tail collar" evidence="1">
    <location>
        <begin position="7"/>
        <end position="63"/>
    </location>
</feature>
<dbReference type="EMBL" id="LQRA01000091">
    <property type="protein sequence ID" value="KZE73471.1"/>
    <property type="molecule type" value="Genomic_DNA"/>
</dbReference>
<evidence type="ECO:0000313" key="2">
    <source>
        <dbReference type="EMBL" id="KZE73471.1"/>
    </source>
</evidence>
<dbReference type="SUPFAM" id="SSF88874">
    <property type="entry name" value="Receptor-binding domain of short tail fibre protein gp12"/>
    <property type="match status" value="1"/>
</dbReference>
<accession>A0A163UKZ2</accession>
<comment type="caution">
    <text evidence="2">The sequence shown here is derived from an EMBL/GenBank/DDBJ whole genome shotgun (WGS) entry which is preliminary data.</text>
</comment>
<dbReference type="OrthoDB" id="9810174at2"/>
<sequence>MSGLYLGEIRMFAGEYAPVGWAFCDGQLLSIAENNTLFNLIGTTYGGDGQMTFALPDLRGRVPIHMGQRPGNSSYVLGQNDGVESVMLNTNQLPAHTHKAMAQSQQGTTDSPKDGYWANSTLTQFGGGTPSGTMNLGALAQSGGGQPHDNMMPFTTISFIISLNGTYPSQN</sequence>
<gene>
    <name evidence="2" type="ORF">AV654_32180</name>
</gene>
<dbReference type="Gene3D" id="3.90.1340.10">
    <property type="entry name" value="Phage tail collar domain"/>
    <property type="match status" value="1"/>
</dbReference>
<dbReference type="RefSeq" id="WP_063186898.1">
    <property type="nucleotide sequence ID" value="NZ_BTYA01000004.1"/>
</dbReference>
<dbReference type="STRING" id="1007103.GCA_000213315_06497"/>
<name>A0A163UKZ2_9BACL</name>
<dbReference type="Pfam" id="PF07484">
    <property type="entry name" value="Collar"/>
    <property type="match status" value="1"/>
</dbReference>
<dbReference type="Proteomes" id="UP000076563">
    <property type="component" value="Unassembled WGS sequence"/>
</dbReference>
<organism evidence="2 3">
    <name type="scientific">Paenibacillus elgii</name>
    <dbReference type="NCBI Taxonomy" id="189691"/>
    <lineage>
        <taxon>Bacteria</taxon>
        <taxon>Bacillati</taxon>
        <taxon>Bacillota</taxon>
        <taxon>Bacilli</taxon>
        <taxon>Bacillales</taxon>
        <taxon>Paenibacillaceae</taxon>
        <taxon>Paenibacillus</taxon>
    </lineage>
</organism>
<dbReference type="AlphaFoldDB" id="A0A163UKZ2"/>
<dbReference type="InterPro" id="IPR037053">
    <property type="entry name" value="Phage_tail_collar_dom_sf"/>
</dbReference>
<reference evidence="3" key="1">
    <citation type="submission" date="2016-01" db="EMBL/GenBank/DDBJ databases">
        <title>Draft genome of Chromobacterium sp. F49.</title>
        <authorList>
            <person name="Hong K.W."/>
        </authorList>
    </citation>
    <scope>NUCLEOTIDE SEQUENCE [LARGE SCALE GENOMIC DNA]</scope>
    <source>
        <strain evidence="3">M63</strain>
    </source>
</reference>
<evidence type="ECO:0000313" key="3">
    <source>
        <dbReference type="Proteomes" id="UP000076563"/>
    </source>
</evidence>